<dbReference type="SMART" id="SM00248">
    <property type="entry name" value="ANK"/>
    <property type="match status" value="5"/>
</dbReference>
<dbReference type="OrthoDB" id="4772757at2759"/>
<gene>
    <name evidence="3" type="ORF">G7Y89_g15858</name>
</gene>
<dbReference type="Pfam" id="PF12796">
    <property type="entry name" value="Ank_2"/>
    <property type="match status" value="1"/>
</dbReference>
<dbReference type="Gene3D" id="1.25.40.20">
    <property type="entry name" value="Ankyrin repeat-containing domain"/>
    <property type="match status" value="1"/>
</dbReference>
<protein>
    <recommendedName>
        <fullName evidence="5">Ankyrin</fullName>
    </recommendedName>
</protein>
<reference evidence="3 4" key="1">
    <citation type="submission" date="2020-03" db="EMBL/GenBank/DDBJ databases">
        <title>Draft Genome Sequence of Cudoniella acicularis.</title>
        <authorList>
            <person name="Buettner E."/>
            <person name="Kellner H."/>
        </authorList>
    </citation>
    <scope>NUCLEOTIDE SEQUENCE [LARGE SCALE GENOMIC DNA]</scope>
    <source>
        <strain evidence="3 4">DSM 108380</strain>
    </source>
</reference>
<dbReference type="PANTHER" id="PTHR24198">
    <property type="entry name" value="ANKYRIN REPEAT AND PROTEIN KINASE DOMAIN-CONTAINING PROTEIN"/>
    <property type="match status" value="1"/>
</dbReference>
<dbReference type="InterPro" id="IPR036770">
    <property type="entry name" value="Ankyrin_rpt-contain_sf"/>
</dbReference>
<keyword evidence="2" id="KW-0040">ANK repeat</keyword>
<evidence type="ECO:0000256" key="1">
    <source>
        <dbReference type="ARBA" id="ARBA00022737"/>
    </source>
</evidence>
<evidence type="ECO:0000256" key="2">
    <source>
        <dbReference type="ARBA" id="ARBA00023043"/>
    </source>
</evidence>
<dbReference type="AlphaFoldDB" id="A0A8H4QEK9"/>
<accession>A0A8H4QEK9</accession>
<keyword evidence="1" id="KW-0677">Repeat</keyword>
<dbReference type="SUPFAM" id="SSF48403">
    <property type="entry name" value="Ankyrin repeat"/>
    <property type="match status" value="1"/>
</dbReference>
<evidence type="ECO:0000313" key="3">
    <source>
        <dbReference type="EMBL" id="KAF4609458.1"/>
    </source>
</evidence>
<name>A0A8H4QEK9_9HELO</name>
<dbReference type="Proteomes" id="UP000566819">
    <property type="component" value="Unassembled WGS sequence"/>
</dbReference>
<proteinExistence type="predicted"/>
<evidence type="ECO:0008006" key="5">
    <source>
        <dbReference type="Google" id="ProtNLM"/>
    </source>
</evidence>
<evidence type="ECO:0000313" key="4">
    <source>
        <dbReference type="Proteomes" id="UP000566819"/>
    </source>
</evidence>
<keyword evidence="4" id="KW-1185">Reference proteome</keyword>
<comment type="caution">
    <text evidence="3">The sequence shown here is derived from an EMBL/GenBank/DDBJ whole genome shotgun (WGS) entry which is preliminary data.</text>
</comment>
<dbReference type="PANTHER" id="PTHR24198:SF165">
    <property type="entry name" value="ANKYRIN REPEAT-CONTAINING PROTEIN-RELATED"/>
    <property type="match status" value="1"/>
</dbReference>
<dbReference type="InterPro" id="IPR002110">
    <property type="entry name" value="Ankyrin_rpt"/>
</dbReference>
<dbReference type="EMBL" id="JAAMPI010002777">
    <property type="protein sequence ID" value="KAF4609458.1"/>
    <property type="molecule type" value="Genomic_DNA"/>
</dbReference>
<organism evidence="3 4">
    <name type="scientific">Cudoniella acicularis</name>
    <dbReference type="NCBI Taxonomy" id="354080"/>
    <lineage>
        <taxon>Eukaryota</taxon>
        <taxon>Fungi</taxon>
        <taxon>Dikarya</taxon>
        <taxon>Ascomycota</taxon>
        <taxon>Pezizomycotina</taxon>
        <taxon>Leotiomycetes</taxon>
        <taxon>Helotiales</taxon>
        <taxon>Tricladiaceae</taxon>
        <taxon>Cudoniella</taxon>
    </lineage>
</organism>
<sequence length="452" mass="50370">MDGFPTLSIEIVRLILIEAVRVRGVKRAARLRLVSRSWNREVTEAILQSGILDGLDNLFSSSFWPQYITNRTFRKEPLSRSFRIIRQVAERVLVFRGESISDDALRQYVLDICQSFPSHMGLSSIINPRLEAPAEQRKAGMEIIEDSDEDFKGTLLAAAACTNDIALVKHLLPAMQDCLYLIAQDGSHDEHCPILGYPLDIAAFKGNAEVMRMLLEVLKDIDHLEPARDLAAGFAGEGNQMVTLELCLDPVYTGHNQFVLAAAEDTTSTEIFDRVLQLCKDHLIDDARLALHPRPDKLLGEFLSKRLTSAVACGQLAMVRHLLQLGVKPCDIRTGDEDYGYYGLINRAASRGHTSVIACLLENGVTITSRSLEAASRHGNPSCVKILLEHGAIDSFKPGSALLESIKRENELVLRQLIESGMRMNESLKEQALYITEKEGLLSMSKIIQEYR</sequence>